<evidence type="ECO:0000259" key="2">
    <source>
        <dbReference type="Pfam" id="PF18818"/>
    </source>
</evidence>
<feature type="domain" description="N-terminal" evidence="1">
    <location>
        <begin position="12"/>
        <end position="96"/>
    </location>
</feature>
<proteinExistence type="predicted"/>
<evidence type="ECO:0000313" key="4">
    <source>
        <dbReference type="Proteomes" id="UP000192276"/>
    </source>
</evidence>
<name>A0A1V9GBD6_9BACT</name>
<feature type="domain" description="Polyvalent protein metallopeptidase" evidence="2">
    <location>
        <begin position="144"/>
        <end position="256"/>
    </location>
</feature>
<organism evidence="3 4">
    <name type="scientific">Niastella populi</name>
    <dbReference type="NCBI Taxonomy" id="550983"/>
    <lineage>
        <taxon>Bacteria</taxon>
        <taxon>Pseudomonadati</taxon>
        <taxon>Bacteroidota</taxon>
        <taxon>Chitinophagia</taxon>
        <taxon>Chitinophagales</taxon>
        <taxon>Chitinophagaceae</taxon>
        <taxon>Niastella</taxon>
    </lineage>
</organism>
<comment type="caution">
    <text evidence="3">The sequence shown here is derived from an EMBL/GenBank/DDBJ whole genome shotgun (WGS) entry which is preliminary data.</text>
</comment>
<evidence type="ECO:0000313" key="3">
    <source>
        <dbReference type="EMBL" id="OQP67872.1"/>
    </source>
</evidence>
<accession>A0A1V9GBD6</accession>
<dbReference type="OrthoDB" id="9792687at2"/>
<dbReference type="STRING" id="550983.A4R26_10220"/>
<evidence type="ECO:0000259" key="1">
    <source>
        <dbReference type="Pfam" id="PF08401"/>
    </source>
</evidence>
<dbReference type="InterPro" id="IPR041459">
    <property type="entry name" value="MPTase-PolyVal"/>
</dbReference>
<evidence type="ECO:0008006" key="5">
    <source>
        <dbReference type="Google" id="ProtNLM"/>
    </source>
</evidence>
<dbReference type="Proteomes" id="UP000192276">
    <property type="component" value="Unassembled WGS sequence"/>
</dbReference>
<dbReference type="InterPro" id="IPR013610">
    <property type="entry name" value="ArdC_N"/>
</dbReference>
<gene>
    <name evidence="3" type="ORF">A4R26_10220</name>
</gene>
<dbReference type="AlphaFoldDB" id="A0A1V9GBD6"/>
<dbReference type="EMBL" id="LWBP01000002">
    <property type="protein sequence ID" value="OQP67872.1"/>
    <property type="molecule type" value="Genomic_DNA"/>
</dbReference>
<dbReference type="GO" id="GO:0003697">
    <property type="term" value="F:single-stranded DNA binding"/>
    <property type="evidence" value="ECO:0007669"/>
    <property type="project" value="InterPro"/>
</dbReference>
<dbReference type="Pfam" id="PF18818">
    <property type="entry name" value="MPTase-PolyVal"/>
    <property type="match status" value="1"/>
</dbReference>
<keyword evidence="4" id="KW-1185">Reference proteome</keyword>
<dbReference type="Pfam" id="PF08401">
    <property type="entry name" value="ArdcN"/>
    <property type="match status" value="1"/>
</dbReference>
<protein>
    <recommendedName>
        <fullName evidence="5">DUF1738 domain-containing protein</fullName>
    </recommendedName>
</protein>
<dbReference type="RefSeq" id="WP_081159556.1">
    <property type="nucleotide sequence ID" value="NZ_LWBP01000002.1"/>
</dbReference>
<reference evidence="4" key="1">
    <citation type="submission" date="2016-04" db="EMBL/GenBank/DDBJ databases">
        <authorList>
            <person name="Chen L."/>
            <person name="Zhuang W."/>
            <person name="Wang G."/>
        </authorList>
    </citation>
    <scope>NUCLEOTIDE SEQUENCE [LARGE SCALE GENOMIC DNA]</scope>
    <source>
        <strain evidence="4">208</strain>
    </source>
</reference>
<sequence length="277" mass="31310">MNGIHHSPTPQEVYNIVSNHLIAQLEKKVIPWHVSFAKGGLPQNLISGKPYSGLNVWLLAALNYAHNVFLTQQQAQSMGATIKNGEKGHLAIYYTPEKELRYSHVFNIAQCENIPPDSIPPQFEVSDPIKKCKRIAEEMPKHPAIDVGGAHVFYSYQDDTVHMPDPEFFHDRASFFSSLFYGLMCSTGHEIRLNRKELLQAKRLATPRMYSTDDLIAEMGATYLCGIGGIEQTHLRYDYFDAEGWLYRFRTHNQFAIVAGKAAQAAVNYILNIPPET</sequence>